<dbReference type="AlphaFoldDB" id="A0A495PW55"/>
<accession>A0A495PW55</accession>
<dbReference type="EMBL" id="RBLG01000001">
    <property type="protein sequence ID" value="RKS55404.1"/>
    <property type="molecule type" value="Genomic_DNA"/>
</dbReference>
<evidence type="ECO:0000313" key="1">
    <source>
        <dbReference type="EMBL" id="RKS55404.1"/>
    </source>
</evidence>
<dbReference type="InterPro" id="IPR032286">
    <property type="entry name" value="DUF4837"/>
</dbReference>
<dbReference type="RefSeq" id="WP_121344226.1">
    <property type="nucleotide sequence ID" value="NZ_RBLG01000001.1"/>
</dbReference>
<comment type="caution">
    <text evidence="1">The sequence shown here is derived from an EMBL/GenBank/DDBJ whole genome shotgun (WGS) entry which is preliminary data.</text>
</comment>
<protein>
    <submittedName>
        <fullName evidence="1">Uncharacterized protein DUF4837</fullName>
    </submittedName>
</protein>
<organism evidence="1 2">
    <name type="scientific">Gillisia mitskevichiae</name>
    <dbReference type="NCBI Taxonomy" id="270921"/>
    <lineage>
        <taxon>Bacteria</taxon>
        <taxon>Pseudomonadati</taxon>
        <taxon>Bacteroidota</taxon>
        <taxon>Flavobacteriia</taxon>
        <taxon>Flavobacteriales</taxon>
        <taxon>Flavobacteriaceae</taxon>
        <taxon>Gillisia</taxon>
    </lineage>
</organism>
<dbReference type="OrthoDB" id="1115230at2"/>
<dbReference type="Pfam" id="PF16125">
    <property type="entry name" value="DUF4837"/>
    <property type="match status" value="1"/>
</dbReference>
<dbReference type="Proteomes" id="UP000276282">
    <property type="component" value="Unassembled WGS sequence"/>
</dbReference>
<keyword evidence="2" id="KW-1185">Reference proteome</keyword>
<proteinExistence type="predicted"/>
<gene>
    <name evidence="1" type="ORF">BC962_0366</name>
</gene>
<evidence type="ECO:0000313" key="2">
    <source>
        <dbReference type="Proteomes" id="UP000276282"/>
    </source>
</evidence>
<dbReference type="PROSITE" id="PS51257">
    <property type="entry name" value="PROKAR_LIPOPROTEIN"/>
    <property type="match status" value="1"/>
</dbReference>
<sequence>MKNYLFLSLFISFLFIGCQDSDSKDPILLATSSGNINNISVVIDNELWEGSIGEALRKSLAAPVDGLPQEEPMFSLNQMPPEAFSGFVRKNRLFVKIENGEAGRFKIFNDPFAHPQTGVVITGKDSDEIINQINKNSDEIIVALRDTEIKEKQRRINKSLKDDEKLKKTLGVSLKFPTAYRYAMENDDFFWIRKDIPKGNMEILVYAVPLNQIDRDTSVIANIIKMRDSIGQAHIPGPIEGSFMITEEAYAPYLFNSKVDGKFAYETKGTWEVKNAFMAGPFINYAVRDSVNNRYIILEGFTFAPATAKRDNMFELEAILKSAKID</sequence>
<name>A0A495PW55_9FLAO</name>
<reference evidence="1 2" key="1">
    <citation type="submission" date="2018-10" db="EMBL/GenBank/DDBJ databases">
        <title>Genomic Encyclopedia of Archaeal and Bacterial Type Strains, Phase II (KMG-II): from individual species to whole genera.</title>
        <authorList>
            <person name="Goeker M."/>
        </authorList>
    </citation>
    <scope>NUCLEOTIDE SEQUENCE [LARGE SCALE GENOMIC DNA]</scope>
    <source>
        <strain evidence="1 2">DSM 19839</strain>
    </source>
</reference>